<keyword evidence="2" id="KW-0732">Signal</keyword>
<evidence type="ECO:0000313" key="4">
    <source>
        <dbReference type="EMBL" id="STZ59780.1"/>
    </source>
</evidence>
<protein>
    <submittedName>
        <fullName evidence="4">Response regulator receiver protein</fullName>
    </submittedName>
</protein>
<evidence type="ECO:0000256" key="1">
    <source>
        <dbReference type="ARBA" id="ARBA00010062"/>
    </source>
</evidence>
<evidence type="ECO:0000313" key="5">
    <source>
        <dbReference type="Proteomes" id="UP000254978"/>
    </source>
</evidence>
<dbReference type="SMART" id="SM00421">
    <property type="entry name" value="HTH_LUXR"/>
    <property type="match status" value="1"/>
</dbReference>
<proteinExistence type="inferred from homology"/>
<dbReference type="InterPro" id="IPR028081">
    <property type="entry name" value="Leu-bd"/>
</dbReference>
<dbReference type="InterPro" id="IPR000792">
    <property type="entry name" value="Tscrpt_reg_LuxR_C"/>
</dbReference>
<dbReference type="PROSITE" id="PS50043">
    <property type="entry name" value="HTH_LUXR_2"/>
    <property type="match status" value="1"/>
</dbReference>
<dbReference type="InterPro" id="IPR028082">
    <property type="entry name" value="Peripla_BP_I"/>
</dbReference>
<dbReference type="Gene3D" id="3.40.50.2300">
    <property type="match status" value="2"/>
</dbReference>
<dbReference type="Pfam" id="PF13458">
    <property type="entry name" value="Peripla_BP_6"/>
    <property type="match status" value="1"/>
</dbReference>
<dbReference type="PANTHER" id="PTHR30483:SF6">
    <property type="entry name" value="PERIPLASMIC BINDING PROTEIN OF ABC TRANSPORTER FOR NATURAL AMINO ACIDS"/>
    <property type="match status" value="1"/>
</dbReference>
<dbReference type="CDD" id="cd06170">
    <property type="entry name" value="LuxR_C_like"/>
    <property type="match status" value="1"/>
</dbReference>
<dbReference type="PANTHER" id="PTHR30483">
    <property type="entry name" value="LEUCINE-SPECIFIC-BINDING PROTEIN"/>
    <property type="match status" value="1"/>
</dbReference>
<dbReference type="PRINTS" id="PR00038">
    <property type="entry name" value="HTHLUXR"/>
</dbReference>
<keyword evidence="5" id="KW-1185">Reference proteome</keyword>
<dbReference type="SUPFAM" id="SSF46894">
    <property type="entry name" value="C-terminal effector domain of the bipartite response regulators"/>
    <property type="match status" value="1"/>
</dbReference>
<dbReference type="Gene3D" id="1.10.10.10">
    <property type="entry name" value="Winged helix-like DNA-binding domain superfamily/Winged helix DNA-binding domain"/>
    <property type="match status" value="1"/>
</dbReference>
<dbReference type="EMBL" id="UGQT01000001">
    <property type="protein sequence ID" value="STZ59780.1"/>
    <property type="molecule type" value="Genomic_DNA"/>
</dbReference>
<dbReference type="InterPro" id="IPR016032">
    <property type="entry name" value="Sig_transdc_resp-reg_C-effctor"/>
</dbReference>
<evidence type="ECO:0000256" key="2">
    <source>
        <dbReference type="ARBA" id="ARBA00022729"/>
    </source>
</evidence>
<dbReference type="InterPro" id="IPR036388">
    <property type="entry name" value="WH-like_DNA-bd_sf"/>
</dbReference>
<gene>
    <name evidence="4" type="ORF">NCTC10821_03318</name>
</gene>
<reference evidence="4 5" key="1">
    <citation type="submission" date="2018-06" db="EMBL/GenBank/DDBJ databases">
        <authorList>
            <consortium name="Pathogen Informatics"/>
            <person name="Doyle S."/>
        </authorList>
    </citation>
    <scope>NUCLEOTIDE SEQUENCE [LARGE SCALE GENOMIC DNA]</scope>
    <source>
        <strain evidence="4 5">NCTC10821</strain>
    </source>
</reference>
<dbReference type="AlphaFoldDB" id="A0A378TGL4"/>
<name>A0A378TGL4_9MYCO</name>
<dbReference type="OrthoDB" id="9802066at2"/>
<dbReference type="Pfam" id="PF00196">
    <property type="entry name" value="GerE"/>
    <property type="match status" value="1"/>
</dbReference>
<comment type="similarity">
    <text evidence="1">Belongs to the leucine-binding protein family.</text>
</comment>
<sequence>MSRVLAELIIEAGARTRPSHPAVPPRVLDYAEGFLQTSRDSLRFLWRHDDAWLAIHLTRRRYDPEVIGSRRGSTEKVVVQVAEVEMPRGITLREVDVLTLLALGLTNVGIAERLGTSARTVSTQIERLLTKLDQCTRGGLAALAVDSGLLRLPIPGGVDGTPGIGVVELESVVTAVPRTPVPPLRPAYPRTRPLVVGSLIPTGAAAADGVEVRHGAMLAVAEINATGGVAGRRVELVTADVDLFDWSSVERGLSRLFANEVDAITTSYASAENSAVIDAVADYGKPFLHTATFAAQVEQAESDPSRYGAVFQTCASETFYGVGLIRLLTELEGAEVWRPRSRRIVSVEAATTSTRVTNEHFLATAAQANWSLTDLIRVPVPSTDWNQVMSRITAADPEVVMVTHFLDQELAAFQQAFVAAGLPALVYCVYGPSIPRFQDSVGGAADGIIWSTTTGTYDDVLGQRFRNQYASRFGRAPGWSQAGAAYDQVNLLAAAWCATGTRHTDDVVRYLRRWPHRGVNGVYYFGDTSQSTLSYPDLTPDASMGQAHMVYQIQGGTHRALAPEPFGSCRRFRMPSWCATDLSA</sequence>
<evidence type="ECO:0000259" key="3">
    <source>
        <dbReference type="PROSITE" id="PS50043"/>
    </source>
</evidence>
<dbReference type="InterPro" id="IPR051010">
    <property type="entry name" value="BCAA_transport"/>
</dbReference>
<dbReference type="Proteomes" id="UP000254978">
    <property type="component" value="Unassembled WGS sequence"/>
</dbReference>
<organism evidence="4 5">
    <name type="scientific">Mycolicibacterium tokaiense</name>
    <dbReference type="NCBI Taxonomy" id="39695"/>
    <lineage>
        <taxon>Bacteria</taxon>
        <taxon>Bacillati</taxon>
        <taxon>Actinomycetota</taxon>
        <taxon>Actinomycetes</taxon>
        <taxon>Mycobacteriales</taxon>
        <taxon>Mycobacteriaceae</taxon>
        <taxon>Mycolicibacterium</taxon>
    </lineage>
</organism>
<dbReference type="SUPFAM" id="SSF53822">
    <property type="entry name" value="Periplasmic binding protein-like I"/>
    <property type="match status" value="1"/>
</dbReference>
<accession>A0A378TGL4</accession>
<dbReference type="RefSeq" id="WP_115279165.1">
    <property type="nucleotide sequence ID" value="NZ_AP022600.1"/>
</dbReference>
<feature type="domain" description="HTH luxR-type" evidence="3">
    <location>
        <begin position="83"/>
        <end position="148"/>
    </location>
</feature>
<dbReference type="GO" id="GO:0003677">
    <property type="term" value="F:DNA binding"/>
    <property type="evidence" value="ECO:0007669"/>
    <property type="project" value="InterPro"/>
</dbReference>
<dbReference type="GO" id="GO:0006355">
    <property type="term" value="P:regulation of DNA-templated transcription"/>
    <property type="evidence" value="ECO:0007669"/>
    <property type="project" value="InterPro"/>
</dbReference>